<dbReference type="SUPFAM" id="SSF46785">
    <property type="entry name" value="Winged helix' DNA-binding domain"/>
    <property type="match status" value="1"/>
</dbReference>
<dbReference type="PANTHER" id="PTHR43252:SF2">
    <property type="entry name" value="TRANSCRIPTION REGULATOR, PADR-LIKE FAMILY"/>
    <property type="match status" value="1"/>
</dbReference>
<dbReference type="Pfam" id="PF03551">
    <property type="entry name" value="PadR"/>
    <property type="match status" value="1"/>
</dbReference>
<dbReference type="RefSeq" id="WP_012057418.1">
    <property type="nucleotide sequence ID" value="NZ_CP007389.1"/>
</dbReference>
<evidence type="ECO:0000313" key="3">
    <source>
        <dbReference type="Proteomes" id="UP000185490"/>
    </source>
</evidence>
<dbReference type="InterPro" id="IPR036390">
    <property type="entry name" value="WH_DNA-bd_sf"/>
</dbReference>
<dbReference type="EMBL" id="CP007389">
    <property type="protein sequence ID" value="APT74153.1"/>
    <property type="molecule type" value="Genomic_DNA"/>
</dbReference>
<dbReference type="Gene3D" id="1.10.10.10">
    <property type="entry name" value="Winged helix-like DNA-binding domain superfamily/Winged helix DNA-binding domain"/>
    <property type="match status" value="1"/>
</dbReference>
<evidence type="ECO:0000313" key="2">
    <source>
        <dbReference type="EMBL" id="APT74153.1"/>
    </source>
</evidence>
<keyword evidence="3" id="KW-1185">Reference proteome</keyword>
<accession>A0ABM6GF57</accession>
<reference evidence="2 3" key="1">
    <citation type="submission" date="2014-02" db="EMBL/GenBank/DDBJ databases">
        <title>Diversity of Thermotogales isolates from hydrothermal vents.</title>
        <authorList>
            <person name="Haverkamp T.H.A."/>
            <person name="Lossouarn J."/>
            <person name="Geslin C."/>
            <person name="Nesbo C.L."/>
        </authorList>
    </citation>
    <scope>NUCLEOTIDE SEQUENCE [LARGE SCALE GENOMIC DNA]</scope>
    <source>
        <strain evidence="2 3">431</strain>
    </source>
</reference>
<feature type="domain" description="Transcription regulator PadR N-terminal" evidence="1">
    <location>
        <begin position="22"/>
        <end position="94"/>
    </location>
</feature>
<dbReference type="Proteomes" id="UP000185490">
    <property type="component" value="Chromosome"/>
</dbReference>
<organism evidence="2 3">
    <name type="scientific">Thermosipho melanesiensis</name>
    <dbReference type="NCBI Taxonomy" id="46541"/>
    <lineage>
        <taxon>Bacteria</taxon>
        <taxon>Thermotogati</taxon>
        <taxon>Thermotogota</taxon>
        <taxon>Thermotogae</taxon>
        <taxon>Thermotogales</taxon>
        <taxon>Fervidobacteriaceae</taxon>
        <taxon>Thermosipho</taxon>
    </lineage>
</organism>
<sequence length="120" mass="14090">MPKGFRRRGRGFVMGDFLAASLLLLLKEKPSHGYELVQRLYEANFYNFRHDPGVIYNILRRLEEGGFITYEIEEGDGPFRKVYKITDEGIDYLELIKVEIKQLYKQLGLFLKEFGDMGEM</sequence>
<dbReference type="InterPro" id="IPR005149">
    <property type="entry name" value="Tscrpt_reg_PadR_N"/>
</dbReference>
<dbReference type="InterPro" id="IPR036388">
    <property type="entry name" value="WH-like_DNA-bd_sf"/>
</dbReference>
<proteinExistence type="predicted"/>
<gene>
    <name evidence="2" type="ORF">BW47_06420</name>
</gene>
<protein>
    <submittedName>
        <fullName evidence="2">PadR family transcriptional regulator</fullName>
    </submittedName>
</protein>
<evidence type="ECO:0000259" key="1">
    <source>
        <dbReference type="Pfam" id="PF03551"/>
    </source>
</evidence>
<dbReference type="PANTHER" id="PTHR43252">
    <property type="entry name" value="TRANSCRIPTIONAL REGULATOR YQJI"/>
    <property type="match status" value="1"/>
</dbReference>
<name>A0ABM6GF57_9BACT</name>